<protein>
    <submittedName>
        <fullName evidence="4">Clan AA aspartic protease</fullName>
    </submittedName>
</protein>
<accession>A0A926VL49</accession>
<keyword evidence="2" id="KW-0472">Membrane</keyword>
<evidence type="ECO:0000256" key="2">
    <source>
        <dbReference type="SAM" id="Phobius"/>
    </source>
</evidence>
<dbReference type="PROSITE" id="PS50175">
    <property type="entry name" value="ASP_PROT_RETROV"/>
    <property type="match status" value="1"/>
</dbReference>
<keyword evidence="2" id="KW-0812">Transmembrane</keyword>
<organism evidence="4 5">
    <name type="scientific">Aerosakkonema funiforme FACHB-1375</name>
    <dbReference type="NCBI Taxonomy" id="2949571"/>
    <lineage>
        <taxon>Bacteria</taxon>
        <taxon>Bacillati</taxon>
        <taxon>Cyanobacteriota</taxon>
        <taxon>Cyanophyceae</taxon>
        <taxon>Oscillatoriophycideae</taxon>
        <taxon>Aerosakkonematales</taxon>
        <taxon>Aerosakkonemataceae</taxon>
        <taxon>Aerosakkonema</taxon>
    </lineage>
</organism>
<dbReference type="GO" id="GO:0004190">
    <property type="term" value="F:aspartic-type endopeptidase activity"/>
    <property type="evidence" value="ECO:0007669"/>
    <property type="project" value="InterPro"/>
</dbReference>
<dbReference type="GO" id="GO:0006508">
    <property type="term" value="P:proteolysis"/>
    <property type="evidence" value="ECO:0007669"/>
    <property type="project" value="UniProtKB-KW"/>
</dbReference>
<dbReference type="Gene3D" id="2.40.70.10">
    <property type="entry name" value="Acid Proteases"/>
    <property type="match status" value="2"/>
</dbReference>
<dbReference type="PROSITE" id="PS00141">
    <property type="entry name" value="ASP_PROTEASE"/>
    <property type="match status" value="2"/>
</dbReference>
<feature type="transmembrane region" description="Helical" evidence="2">
    <location>
        <begin position="21"/>
        <end position="43"/>
    </location>
</feature>
<proteinExistence type="predicted"/>
<comment type="caution">
    <text evidence="4">The sequence shown here is derived from an EMBL/GenBank/DDBJ whole genome shotgun (WGS) entry which is preliminary data.</text>
</comment>
<dbReference type="RefSeq" id="WP_190474733.1">
    <property type="nucleotide sequence ID" value="NZ_JACJPW010000152.1"/>
</dbReference>
<reference evidence="4" key="1">
    <citation type="journal article" date="2015" name="ISME J.">
        <title>Draft Genome Sequence of Streptomyces incarnatus NRRL8089, which Produces the Nucleoside Antibiotic Sinefungin.</title>
        <authorList>
            <person name="Oshima K."/>
            <person name="Hattori M."/>
            <person name="Shimizu H."/>
            <person name="Fukuda K."/>
            <person name="Nemoto M."/>
            <person name="Inagaki K."/>
            <person name="Tamura T."/>
        </authorList>
    </citation>
    <scope>NUCLEOTIDE SEQUENCE</scope>
    <source>
        <strain evidence="4">FACHB-1375</strain>
    </source>
</reference>
<name>A0A926VL49_9CYAN</name>
<keyword evidence="4" id="KW-0645">Protease</keyword>
<gene>
    <name evidence="4" type="ORF">H6G03_33530</name>
</gene>
<keyword evidence="2" id="KW-1133">Transmembrane helix</keyword>
<dbReference type="InterPro" id="IPR001969">
    <property type="entry name" value="Aspartic_peptidase_AS"/>
</dbReference>
<evidence type="ECO:0000256" key="1">
    <source>
        <dbReference type="ARBA" id="ARBA00022801"/>
    </source>
</evidence>
<reference evidence="4" key="2">
    <citation type="submission" date="2020-08" db="EMBL/GenBank/DDBJ databases">
        <authorList>
            <person name="Chen M."/>
            <person name="Teng W."/>
            <person name="Zhao L."/>
            <person name="Hu C."/>
            <person name="Zhou Y."/>
            <person name="Han B."/>
            <person name="Song L."/>
            <person name="Shu W."/>
        </authorList>
    </citation>
    <scope>NUCLEOTIDE SEQUENCE</scope>
    <source>
        <strain evidence="4">FACHB-1375</strain>
    </source>
</reference>
<keyword evidence="5" id="KW-1185">Reference proteome</keyword>
<dbReference type="InterPro" id="IPR034122">
    <property type="entry name" value="Retropepsin-like_bacterial"/>
</dbReference>
<dbReference type="SUPFAM" id="SSF50630">
    <property type="entry name" value="Acid proteases"/>
    <property type="match status" value="2"/>
</dbReference>
<dbReference type="InterPro" id="IPR001995">
    <property type="entry name" value="Peptidase_A2_cat"/>
</dbReference>
<evidence type="ECO:0000259" key="3">
    <source>
        <dbReference type="PROSITE" id="PS50175"/>
    </source>
</evidence>
<sequence length="425" mass="45458">MKVRVKLLHLLQKKQNRRGCKNFVLGLIFIATILFSGVLPNLVKPAVSQETKNIVISPLKLPNQNKQDITEPPKNLGEALLQQVALCVAAKFPNPRQTSVELLQAASTQCVFQVVILAPDGSVRQDASDRLTTLVEATGVSLPEPVSSGQANVQLKTLPNSQVFTLPVQIGGQTKTFLLDTGASSSIINTETAQQLALPSTPIPSDLLKYIAVGDKCDEVKANLHPLPIISVDAATVEGLNGMGLPSTSIPGNLSGVLGLDFLSNFDVVLNPKTLQIQFLRPSLPVEGAIPLAGKLGNITAQVRVNGRGPFTFMLDTGADAIVLSTNLTERLSLKSINAQETEVFGFCGAQKAKKIKLDSVTLGQYEVNNIDGAIVNSNIFNLLGVDGVIGQSFLNKYQQHWRFGKRNAIGFIESGSLVLTPLAN</sequence>
<evidence type="ECO:0000313" key="4">
    <source>
        <dbReference type="EMBL" id="MBD2185927.1"/>
    </source>
</evidence>
<dbReference type="CDD" id="cd05483">
    <property type="entry name" value="retropepsin_like_bacteria"/>
    <property type="match status" value="2"/>
</dbReference>
<dbReference type="Pfam" id="PF13975">
    <property type="entry name" value="gag-asp_proteas"/>
    <property type="match status" value="2"/>
</dbReference>
<feature type="domain" description="Peptidase A2" evidence="3">
    <location>
        <begin position="311"/>
        <end position="388"/>
    </location>
</feature>
<dbReference type="Proteomes" id="UP000641646">
    <property type="component" value="Unassembled WGS sequence"/>
</dbReference>
<dbReference type="InterPro" id="IPR021109">
    <property type="entry name" value="Peptidase_aspartic_dom_sf"/>
</dbReference>
<dbReference type="AlphaFoldDB" id="A0A926VL49"/>
<evidence type="ECO:0000313" key="5">
    <source>
        <dbReference type="Proteomes" id="UP000641646"/>
    </source>
</evidence>
<dbReference type="EMBL" id="JACJPW010000152">
    <property type="protein sequence ID" value="MBD2185927.1"/>
    <property type="molecule type" value="Genomic_DNA"/>
</dbReference>
<keyword evidence="1" id="KW-0378">Hydrolase</keyword>